<evidence type="ECO:0000256" key="1">
    <source>
        <dbReference type="ARBA" id="ARBA00004886"/>
    </source>
</evidence>
<comment type="subunit">
    <text evidence="2 4">Monomer. Interacts with PqqE.</text>
</comment>
<evidence type="ECO:0000313" key="6">
    <source>
        <dbReference type="Proteomes" id="UP001596103"/>
    </source>
</evidence>
<dbReference type="NCBIfam" id="NF002535">
    <property type="entry name" value="PRK02079.1"/>
    <property type="match status" value="1"/>
</dbReference>
<gene>
    <name evidence="4 5" type="primary">pqqD</name>
    <name evidence="5" type="ORF">ACFPTO_22365</name>
</gene>
<comment type="caution">
    <text evidence="5">The sequence shown here is derived from an EMBL/GenBank/DDBJ whole genome shotgun (WGS) entry which is preliminary data.</text>
</comment>
<dbReference type="InterPro" id="IPR022479">
    <property type="entry name" value="PqqD_bac"/>
</dbReference>
<dbReference type="InterPro" id="IPR041881">
    <property type="entry name" value="PqqD_sf"/>
</dbReference>
<dbReference type="Gene3D" id="1.10.10.1150">
    <property type="entry name" value="Coenzyme PQQ synthesis protein D (PqqD)"/>
    <property type="match status" value="1"/>
</dbReference>
<dbReference type="RefSeq" id="WP_377714818.1">
    <property type="nucleotide sequence ID" value="NZ_JBHSMP010000037.1"/>
</dbReference>
<dbReference type="NCBIfam" id="TIGR03859">
    <property type="entry name" value="PQQ_PqqD"/>
    <property type="match status" value="1"/>
</dbReference>
<evidence type="ECO:0000256" key="3">
    <source>
        <dbReference type="ARBA" id="ARBA00022905"/>
    </source>
</evidence>
<organism evidence="5 6">
    <name type="scientific">Paraburkholderia denitrificans</name>
    <dbReference type="NCBI Taxonomy" id="694025"/>
    <lineage>
        <taxon>Bacteria</taxon>
        <taxon>Pseudomonadati</taxon>
        <taxon>Pseudomonadota</taxon>
        <taxon>Betaproteobacteria</taxon>
        <taxon>Burkholderiales</taxon>
        <taxon>Burkholderiaceae</taxon>
        <taxon>Paraburkholderia</taxon>
    </lineage>
</organism>
<evidence type="ECO:0000256" key="2">
    <source>
        <dbReference type="ARBA" id="ARBA00011741"/>
    </source>
</evidence>
<keyword evidence="3 4" id="KW-0884">PQQ biosynthesis</keyword>
<protein>
    <recommendedName>
        <fullName evidence="4">PqqA binding protein</fullName>
    </recommendedName>
    <alternativeName>
        <fullName evidence="4">Coenzyme PQQ synthesis protein D</fullName>
    </alternativeName>
    <alternativeName>
        <fullName evidence="4">Pyrroloquinoline quinone biosynthesis protein D</fullName>
    </alternativeName>
</protein>
<dbReference type="InterPro" id="IPR008792">
    <property type="entry name" value="PQQD"/>
</dbReference>
<dbReference type="Pfam" id="PF05402">
    <property type="entry name" value="PqqD"/>
    <property type="match status" value="1"/>
</dbReference>
<comment type="function">
    <text evidence="4">Functions as a PqqA binding protein and presents PqqA to PqqE, in the pyrroloquinoline quinone (PQQ) biosynthetic pathway.</text>
</comment>
<keyword evidence="6" id="KW-1185">Reference proteome</keyword>
<comment type="pathway">
    <text evidence="1 4">Cofactor biosynthesis; pyrroloquinoline quinone biosynthesis.</text>
</comment>
<proteinExistence type="inferred from homology"/>
<name>A0ABW0JF75_9BURK</name>
<evidence type="ECO:0000313" key="5">
    <source>
        <dbReference type="EMBL" id="MFC5431525.1"/>
    </source>
</evidence>
<sequence length="103" mass="11344">MNEPIHAERAAAALPNAYRPALARLFRLQWEPAQQAYVLLYPEGMVKLNQSAGEILKRCDGSRDLDALVADLEQAFATTGIAAQVHAFIADALAHGWLETRDE</sequence>
<accession>A0ABW0JF75</accession>
<dbReference type="HAMAP" id="MF_00655">
    <property type="entry name" value="PQQ_syn_PqqD"/>
    <property type="match status" value="1"/>
</dbReference>
<comment type="similarity">
    <text evidence="4">Belongs to the PqqD family.</text>
</comment>
<evidence type="ECO:0000256" key="4">
    <source>
        <dbReference type="HAMAP-Rule" id="MF_00655"/>
    </source>
</evidence>
<reference evidence="6" key="1">
    <citation type="journal article" date="2019" name="Int. J. Syst. Evol. Microbiol.">
        <title>The Global Catalogue of Microorganisms (GCM) 10K type strain sequencing project: providing services to taxonomists for standard genome sequencing and annotation.</title>
        <authorList>
            <consortium name="The Broad Institute Genomics Platform"/>
            <consortium name="The Broad Institute Genome Sequencing Center for Infectious Disease"/>
            <person name="Wu L."/>
            <person name="Ma J."/>
        </authorList>
    </citation>
    <scope>NUCLEOTIDE SEQUENCE [LARGE SCALE GENOMIC DNA]</scope>
    <source>
        <strain evidence="6">CCUG 56042</strain>
    </source>
</reference>
<dbReference type="Proteomes" id="UP001596103">
    <property type="component" value="Unassembled WGS sequence"/>
</dbReference>
<dbReference type="EMBL" id="JBHSMP010000037">
    <property type="protein sequence ID" value="MFC5431525.1"/>
    <property type="molecule type" value="Genomic_DNA"/>
</dbReference>